<dbReference type="GO" id="GO:0033194">
    <property type="term" value="P:response to hydroperoxide"/>
    <property type="evidence" value="ECO:0007669"/>
    <property type="project" value="TreeGrafter"/>
</dbReference>
<name>A0AAC9LCI2_9PSEU</name>
<dbReference type="InterPro" id="IPR005583">
    <property type="entry name" value="YaaA"/>
</dbReference>
<protein>
    <recommendedName>
        <fullName evidence="3">Peroxide stress protein YaaA</fullName>
    </recommendedName>
</protein>
<accession>A0AAC9LCI2</accession>
<dbReference type="GO" id="GO:0005829">
    <property type="term" value="C:cytosol"/>
    <property type="evidence" value="ECO:0007669"/>
    <property type="project" value="TreeGrafter"/>
</dbReference>
<organism evidence="1 2">
    <name type="scientific">Actinoalloteichus fjordicus</name>
    <dbReference type="NCBI Taxonomy" id="1612552"/>
    <lineage>
        <taxon>Bacteria</taxon>
        <taxon>Bacillati</taxon>
        <taxon>Actinomycetota</taxon>
        <taxon>Actinomycetes</taxon>
        <taxon>Pseudonocardiales</taxon>
        <taxon>Pseudonocardiaceae</taxon>
        <taxon>Actinoalloteichus</taxon>
    </lineage>
</organism>
<dbReference type="PANTHER" id="PTHR30283">
    <property type="entry name" value="PEROXIDE STRESS RESPONSE PROTEIN YAAA"/>
    <property type="match status" value="1"/>
</dbReference>
<keyword evidence="2" id="KW-1185">Reference proteome</keyword>
<proteinExistence type="predicted"/>
<dbReference type="Pfam" id="PF03883">
    <property type="entry name" value="H2O2_YaaD"/>
    <property type="match status" value="1"/>
</dbReference>
<evidence type="ECO:0000313" key="1">
    <source>
        <dbReference type="EMBL" id="APU13900.1"/>
    </source>
</evidence>
<dbReference type="KEGG" id="acad:UA74_09180"/>
<dbReference type="AlphaFoldDB" id="A0AAC9LCI2"/>
<dbReference type="Proteomes" id="UP000185511">
    <property type="component" value="Chromosome"/>
</dbReference>
<evidence type="ECO:0008006" key="3">
    <source>
        <dbReference type="Google" id="ProtNLM"/>
    </source>
</evidence>
<evidence type="ECO:0000313" key="2">
    <source>
        <dbReference type="Proteomes" id="UP000185511"/>
    </source>
</evidence>
<dbReference type="EMBL" id="CP016076">
    <property type="protein sequence ID" value="APU13900.1"/>
    <property type="molecule type" value="Genomic_DNA"/>
</dbReference>
<reference evidence="2" key="1">
    <citation type="submission" date="2016-06" db="EMBL/GenBank/DDBJ databases">
        <title>Complete genome sequence of Actinoalloteichus fjordicus DSM 46855 (=ADI127-17), type strain of the new species Actinoalloteichus fjordicus.</title>
        <authorList>
            <person name="Ruckert C."/>
            <person name="Nouioui I."/>
            <person name="Willmese J."/>
            <person name="van Wezel G."/>
            <person name="Klenk H.-P."/>
            <person name="Kalinowski J."/>
            <person name="Zotchev S.B."/>
        </authorList>
    </citation>
    <scope>NUCLEOTIDE SEQUENCE [LARGE SCALE GENOMIC DNA]</scope>
    <source>
        <strain evidence="2">ADI127-7</strain>
    </source>
</reference>
<sequence length="278" mass="28429">MPAPAGRRAASPRRTGREGRYGARVLVLLPPSETKAHGGDGPPLNLDGLSFPELTDVRRTLIRAVAALAEDVPASLDALGLSPRQSAEAARNAVLTTAGTLPALARYTGVVYDALDLASLSAADRDRATSRLAVSSALFGLVGGGDLIPGYRLSAGSRLPGLASLRSLWRPVAGPVLAAQDGLIVDLRSGAYATLADAPGAVAVRVLSEDESGARSVVSHANKHLKGRLARALVQIEPEPTGVDEVVEAATRLGLIAERRGSGAVDLISRVGAPVGAG</sequence>
<gene>
    <name evidence="1" type="ORF">UA74_09180</name>
</gene>
<dbReference type="PANTHER" id="PTHR30283:SF4">
    <property type="entry name" value="PEROXIDE STRESS RESISTANCE PROTEIN YAAA"/>
    <property type="match status" value="1"/>
</dbReference>